<dbReference type="GO" id="GO:0003755">
    <property type="term" value="F:peptidyl-prolyl cis-trans isomerase activity"/>
    <property type="evidence" value="ECO:0007669"/>
    <property type="project" value="UniProtKB-KW"/>
</dbReference>
<name>A0A7Y0Q3E1_9FIRM</name>
<evidence type="ECO:0000256" key="4">
    <source>
        <dbReference type="ARBA" id="ARBA00023110"/>
    </source>
</evidence>
<dbReference type="InterPro" id="IPR027304">
    <property type="entry name" value="Trigger_fact/SurA_dom_sf"/>
</dbReference>
<comment type="catalytic activity">
    <reaction evidence="1">
        <text>[protein]-peptidylproline (omega=180) = [protein]-peptidylproline (omega=0)</text>
        <dbReference type="Rhea" id="RHEA:16237"/>
        <dbReference type="Rhea" id="RHEA-COMP:10747"/>
        <dbReference type="Rhea" id="RHEA-COMP:10748"/>
        <dbReference type="ChEBI" id="CHEBI:83833"/>
        <dbReference type="ChEBI" id="CHEBI:83834"/>
        <dbReference type="EC" id="5.2.1.8"/>
    </reaction>
</comment>
<dbReference type="PROSITE" id="PS50198">
    <property type="entry name" value="PPIC_PPIASE_2"/>
    <property type="match status" value="1"/>
</dbReference>
<feature type="domain" description="PpiC" evidence="7">
    <location>
        <begin position="168"/>
        <end position="260"/>
    </location>
</feature>
<sequence>MLALVGTAAAACGNTSQAASPSPKPLAEINGTPLTTQEWKLAVNATDLLQGVTMSTTKSAEKQQVKDLAAQIAVEQWALKHHIITQQTAEKNAKLFVSENVETALGGKKKTVAALKKQHLTIASLTQFMVQQMEWDAAFSAETKNVKPVTTAEAQAYYNAHKSEFATPAQDKMRMILVKNKSLAQKIESELEHGGSWSALAKQYSLDTYSKDKGGEYGWVNTGPSSNFVKPFYEEMDKLKPGQYGIAHTQYGYHVIEVQATKPGGTQPFSQVKSQLASGLLQQKQTQVFQGFAKKIAKQSHVKIYFK</sequence>
<dbReference type="SUPFAM" id="SSF109998">
    <property type="entry name" value="Triger factor/SurA peptide-binding domain-like"/>
    <property type="match status" value="1"/>
</dbReference>
<evidence type="ECO:0000256" key="1">
    <source>
        <dbReference type="ARBA" id="ARBA00000971"/>
    </source>
</evidence>
<keyword evidence="3" id="KW-0732">Signal</keyword>
<organism evidence="8 9">
    <name type="scientific">Sulfobacillus harzensis</name>
    <dbReference type="NCBI Taxonomy" id="2729629"/>
    <lineage>
        <taxon>Bacteria</taxon>
        <taxon>Bacillati</taxon>
        <taxon>Bacillota</taxon>
        <taxon>Clostridia</taxon>
        <taxon>Eubacteriales</taxon>
        <taxon>Clostridiales Family XVII. Incertae Sedis</taxon>
        <taxon>Sulfobacillus</taxon>
    </lineage>
</organism>
<dbReference type="SUPFAM" id="SSF54534">
    <property type="entry name" value="FKBP-like"/>
    <property type="match status" value="1"/>
</dbReference>
<keyword evidence="4 6" id="KW-0697">Rotamase</keyword>
<dbReference type="Proteomes" id="UP000533476">
    <property type="component" value="Unassembled WGS sequence"/>
</dbReference>
<dbReference type="PANTHER" id="PTHR47245:SF1">
    <property type="entry name" value="FOLDASE PROTEIN PRSA"/>
    <property type="match status" value="1"/>
</dbReference>
<dbReference type="InterPro" id="IPR046357">
    <property type="entry name" value="PPIase_dom_sf"/>
</dbReference>
<dbReference type="PANTHER" id="PTHR47245">
    <property type="entry name" value="PEPTIDYLPROLYL ISOMERASE"/>
    <property type="match status" value="1"/>
</dbReference>
<evidence type="ECO:0000256" key="2">
    <source>
        <dbReference type="ARBA" id="ARBA00013194"/>
    </source>
</evidence>
<evidence type="ECO:0000256" key="3">
    <source>
        <dbReference type="ARBA" id="ARBA00022729"/>
    </source>
</evidence>
<dbReference type="EC" id="5.2.1.8" evidence="2"/>
<dbReference type="InterPro" id="IPR050245">
    <property type="entry name" value="PrsA_foldase"/>
</dbReference>
<dbReference type="AlphaFoldDB" id="A0A7Y0Q3E1"/>
<dbReference type="Pfam" id="PF13145">
    <property type="entry name" value="Rotamase_2"/>
    <property type="match status" value="1"/>
</dbReference>
<keyword evidence="9" id="KW-1185">Reference proteome</keyword>
<dbReference type="EMBL" id="JABBVZ010000046">
    <property type="protein sequence ID" value="NMP23300.1"/>
    <property type="molecule type" value="Genomic_DNA"/>
</dbReference>
<evidence type="ECO:0000259" key="7">
    <source>
        <dbReference type="PROSITE" id="PS50198"/>
    </source>
</evidence>
<evidence type="ECO:0000256" key="5">
    <source>
        <dbReference type="ARBA" id="ARBA00023235"/>
    </source>
</evidence>
<evidence type="ECO:0000313" key="8">
    <source>
        <dbReference type="EMBL" id="NMP23300.1"/>
    </source>
</evidence>
<dbReference type="Gene3D" id="3.10.50.40">
    <property type="match status" value="1"/>
</dbReference>
<evidence type="ECO:0000256" key="6">
    <source>
        <dbReference type="PROSITE-ProRule" id="PRU00278"/>
    </source>
</evidence>
<keyword evidence="5 6" id="KW-0413">Isomerase</keyword>
<accession>A0A7Y0Q3E1</accession>
<evidence type="ECO:0000313" key="9">
    <source>
        <dbReference type="Proteomes" id="UP000533476"/>
    </source>
</evidence>
<reference evidence="8 9" key="1">
    <citation type="submission" date="2020-04" db="EMBL/GenBank/DDBJ databases">
        <authorList>
            <person name="Zhang R."/>
            <person name="Schippers A."/>
        </authorList>
    </citation>
    <scope>NUCLEOTIDE SEQUENCE [LARGE SCALE GENOMIC DNA]</scope>
    <source>
        <strain evidence="8 9">DSM 109850</strain>
    </source>
</reference>
<protein>
    <recommendedName>
        <fullName evidence="2">peptidylprolyl isomerase</fullName>
        <ecNumber evidence="2">5.2.1.8</ecNumber>
    </recommendedName>
</protein>
<proteinExistence type="predicted"/>
<comment type="caution">
    <text evidence="8">The sequence shown here is derived from an EMBL/GenBank/DDBJ whole genome shotgun (WGS) entry which is preliminary data.</text>
</comment>
<dbReference type="InterPro" id="IPR000297">
    <property type="entry name" value="PPIase_PpiC"/>
</dbReference>
<gene>
    <name evidence="8" type="ORF">HIJ39_13220</name>
</gene>